<dbReference type="AlphaFoldDB" id="A0A4Q7KFX8"/>
<evidence type="ECO:0000313" key="3">
    <source>
        <dbReference type="Proteomes" id="UP000294257"/>
    </source>
</evidence>
<keyword evidence="3" id="KW-1185">Reference proteome</keyword>
<name>A0A4Q7KFX8_9PSEU</name>
<sequence>MTSKTFAGVLAAVAVVGSVAFAAPASAATSNDVGPAGSTSGGWYKDSDTCVNQGIWQVNNGWYDNFSCLYEPGGAPAPNVPWHLWLITN</sequence>
<dbReference type="EMBL" id="SGWQ01000010">
    <property type="protein sequence ID" value="RZS33969.1"/>
    <property type="molecule type" value="Genomic_DNA"/>
</dbReference>
<accession>A0A4Q7KFX8</accession>
<comment type="caution">
    <text evidence="2">The sequence shown here is derived from an EMBL/GenBank/DDBJ whole genome shotgun (WGS) entry which is preliminary data.</text>
</comment>
<proteinExistence type="predicted"/>
<dbReference type="Proteomes" id="UP000294257">
    <property type="component" value="Unassembled WGS sequence"/>
</dbReference>
<feature type="chain" id="PRO_5039113536" description="Carbohydrate binding protein" evidence="1">
    <location>
        <begin position="23"/>
        <end position="89"/>
    </location>
</feature>
<evidence type="ECO:0008006" key="4">
    <source>
        <dbReference type="Google" id="ProtNLM"/>
    </source>
</evidence>
<evidence type="ECO:0000313" key="2">
    <source>
        <dbReference type="EMBL" id="RZS33969.1"/>
    </source>
</evidence>
<gene>
    <name evidence="2" type="ORF">EV193_110119</name>
</gene>
<protein>
    <recommendedName>
        <fullName evidence="4">Carbohydrate binding protein</fullName>
    </recommendedName>
</protein>
<evidence type="ECO:0000256" key="1">
    <source>
        <dbReference type="SAM" id="SignalP"/>
    </source>
</evidence>
<reference evidence="2 3" key="1">
    <citation type="submission" date="2019-02" db="EMBL/GenBank/DDBJ databases">
        <title>Genomic Encyclopedia of Type Strains, Phase IV (KMG-IV): sequencing the most valuable type-strain genomes for metagenomic binning, comparative biology and taxonomic classification.</title>
        <authorList>
            <person name="Goeker M."/>
        </authorList>
    </citation>
    <scope>NUCLEOTIDE SEQUENCE [LARGE SCALE GENOMIC DNA]</scope>
    <source>
        <strain evidence="2 3">DSM 101727</strain>
    </source>
</reference>
<organism evidence="2 3">
    <name type="scientific">Herbihabitans rhizosphaerae</name>
    <dbReference type="NCBI Taxonomy" id="1872711"/>
    <lineage>
        <taxon>Bacteria</taxon>
        <taxon>Bacillati</taxon>
        <taxon>Actinomycetota</taxon>
        <taxon>Actinomycetes</taxon>
        <taxon>Pseudonocardiales</taxon>
        <taxon>Pseudonocardiaceae</taxon>
        <taxon>Herbihabitans</taxon>
    </lineage>
</organism>
<feature type="signal peptide" evidence="1">
    <location>
        <begin position="1"/>
        <end position="22"/>
    </location>
</feature>
<keyword evidence="1" id="KW-0732">Signal</keyword>
<dbReference type="RefSeq" id="WP_130347259.1">
    <property type="nucleotide sequence ID" value="NZ_SGWQ01000010.1"/>
</dbReference>